<dbReference type="AlphaFoldDB" id="A0AAW6HNE4"/>
<dbReference type="RefSeq" id="WP_212747695.1">
    <property type="nucleotide sequence ID" value="NZ_CAXTIO010000026.1"/>
</dbReference>
<evidence type="ECO:0000313" key="2">
    <source>
        <dbReference type="Proteomes" id="UP001219389"/>
    </source>
</evidence>
<accession>A0AAW6HNE4</accession>
<comment type="caution">
    <text evidence="1">The sequence shown here is derived from an EMBL/GenBank/DDBJ whole genome shotgun (WGS) entry which is preliminary data.</text>
</comment>
<name>A0AAW6HNE4_BACOV</name>
<reference evidence="1" key="1">
    <citation type="submission" date="2022-10" db="EMBL/GenBank/DDBJ databases">
        <title>Human gut microbiome strain richness.</title>
        <authorList>
            <person name="Chen-Liaw A."/>
        </authorList>
    </citation>
    <scope>NUCLEOTIDE SEQUENCE</scope>
    <source>
        <strain evidence="1">BSD2780120875st1_E1_BSD2780120875_150330</strain>
    </source>
</reference>
<proteinExistence type="predicted"/>
<sequence>SSIAKRKYSRTVKYKRGCANVLTQPHHFFTLTPVMPMNKGIEPMGESVRVKTAITFICERYFSNQE</sequence>
<organism evidence="1 2">
    <name type="scientific">Bacteroides ovatus</name>
    <dbReference type="NCBI Taxonomy" id="28116"/>
    <lineage>
        <taxon>Bacteria</taxon>
        <taxon>Pseudomonadati</taxon>
        <taxon>Bacteroidota</taxon>
        <taxon>Bacteroidia</taxon>
        <taxon>Bacteroidales</taxon>
        <taxon>Bacteroidaceae</taxon>
        <taxon>Bacteroides</taxon>
    </lineage>
</organism>
<dbReference type="Proteomes" id="UP001219389">
    <property type="component" value="Unassembled WGS sequence"/>
</dbReference>
<evidence type="ECO:0000313" key="1">
    <source>
        <dbReference type="EMBL" id="MDC2744441.1"/>
    </source>
</evidence>
<feature type="non-terminal residue" evidence="1">
    <location>
        <position position="1"/>
    </location>
</feature>
<gene>
    <name evidence="1" type="ORF">PO382_19670</name>
</gene>
<protein>
    <submittedName>
        <fullName evidence="1">Uncharacterized protein</fullName>
    </submittedName>
</protein>
<dbReference type="EMBL" id="JAQNZF010000032">
    <property type="protein sequence ID" value="MDC2744441.1"/>
    <property type="molecule type" value="Genomic_DNA"/>
</dbReference>